<comment type="caution">
    <text evidence="2">The sequence shown here is derived from an EMBL/GenBank/DDBJ whole genome shotgun (WGS) entry which is preliminary data.</text>
</comment>
<dbReference type="InterPro" id="IPR036188">
    <property type="entry name" value="FAD/NAD-bd_sf"/>
</dbReference>
<dbReference type="AlphaFoldDB" id="A0A167WEM0"/>
<feature type="domain" description="FAD/NAD(P)-binding" evidence="1">
    <location>
        <begin position="45"/>
        <end position="365"/>
    </location>
</feature>
<sequence length="446" mass="47543">MGDKLRLAALVVTYVAGFVGTALARTLRAYLHRWTYKGPTDHPRTVVVLGGSFAGMQLVRRLGDTLPTGWQAVLVERNSHFNYSFSFPRFAVVPGHERLAFIPYPLMFASAPPGIVRLVQGEVKAVTATEIVLASGETIPYDIAVVATGSAQRPPAKLLGAADRDTACAELRALQDRIGRARTVAVLGGGAVGVELATDIKTFAGVVAGRHKGKTGEGNELLADKEVTLVHSREQLLNRFGSRLHTHTLEVLKKIGIRVVLGQRPSVVYASDAPDAMVGGPGTLRYADGREEVYDCVLLCTGLTPNSALLKDLCPGALNAASGAINVTPSLHVFDDKTKANLPNVFAFGDVAETGGAKMARASFMQAEVVVANVLATIAGRPLTAHYVPDAIEGSIKLTLGKDHSVIYMDQNNSKSILLAKGGEKEDMDVKRAWQFFGAKYTGDEA</sequence>
<keyword evidence="3" id="KW-1185">Reference proteome</keyword>
<dbReference type="InterPro" id="IPR023753">
    <property type="entry name" value="FAD/NAD-binding_dom"/>
</dbReference>
<evidence type="ECO:0000313" key="3">
    <source>
        <dbReference type="Proteomes" id="UP000076874"/>
    </source>
</evidence>
<dbReference type="STRING" id="1081102.A0A167WEM0"/>
<dbReference type="GO" id="GO:0050660">
    <property type="term" value="F:flavin adenine dinucleotide binding"/>
    <property type="evidence" value="ECO:0007669"/>
    <property type="project" value="TreeGrafter"/>
</dbReference>
<dbReference type="GO" id="GO:0004174">
    <property type="term" value="F:electron-transferring-flavoprotein dehydrogenase activity"/>
    <property type="evidence" value="ECO:0007669"/>
    <property type="project" value="TreeGrafter"/>
</dbReference>
<dbReference type="SUPFAM" id="SSF51905">
    <property type="entry name" value="FAD/NAD(P)-binding domain"/>
    <property type="match status" value="1"/>
</dbReference>
<evidence type="ECO:0000313" key="2">
    <source>
        <dbReference type="EMBL" id="OAA63687.1"/>
    </source>
</evidence>
<name>A0A167WEM0_9HYPO</name>
<protein>
    <submittedName>
        <fullName evidence="2">FAD-dependent pyridine nucleotide-disulfide oxidoreductase</fullName>
    </submittedName>
</protein>
<evidence type="ECO:0000259" key="1">
    <source>
        <dbReference type="Pfam" id="PF07992"/>
    </source>
</evidence>
<dbReference type="OrthoDB" id="202203at2759"/>
<dbReference type="PANTHER" id="PTHR43735:SF5">
    <property type="entry name" value="FAD_NAD(P)-BINDING DOMAIN-CONTAINING PROTEIN"/>
    <property type="match status" value="1"/>
</dbReference>
<proteinExistence type="predicted"/>
<organism evidence="2 3">
    <name type="scientific">Niveomyces insectorum RCEF 264</name>
    <dbReference type="NCBI Taxonomy" id="1081102"/>
    <lineage>
        <taxon>Eukaryota</taxon>
        <taxon>Fungi</taxon>
        <taxon>Dikarya</taxon>
        <taxon>Ascomycota</taxon>
        <taxon>Pezizomycotina</taxon>
        <taxon>Sordariomycetes</taxon>
        <taxon>Hypocreomycetidae</taxon>
        <taxon>Hypocreales</taxon>
        <taxon>Cordycipitaceae</taxon>
        <taxon>Niveomyces</taxon>
    </lineage>
</organism>
<dbReference type="PRINTS" id="PR00368">
    <property type="entry name" value="FADPNR"/>
</dbReference>
<dbReference type="EMBL" id="AZHD01000005">
    <property type="protein sequence ID" value="OAA63687.1"/>
    <property type="molecule type" value="Genomic_DNA"/>
</dbReference>
<dbReference type="GO" id="GO:0005737">
    <property type="term" value="C:cytoplasm"/>
    <property type="evidence" value="ECO:0007669"/>
    <property type="project" value="TreeGrafter"/>
</dbReference>
<reference evidence="2 3" key="1">
    <citation type="journal article" date="2016" name="Genome Biol. Evol.">
        <title>Divergent and convergent evolution of fungal pathogenicity.</title>
        <authorList>
            <person name="Shang Y."/>
            <person name="Xiao G."/>
            <person name="Zheng P."/>
            <person name="Cen K."/>
            <person name="Zhan S."/>
            <person name="Wang C."/>
        </authorList>
    </citation>
    <scope>NUCLEOTIDE SEQUENCE [LARGE SCALE GENOMIC DNA]</scope>
    <source>
        <strain evidence="2 3">RCEF 264</strain>
    </source>
</reference>
<gene>
    <name evidence="2" type="ORF">SPI_03850</name>
</gene>
<dbReference type="Proteomes" id="UP000076874">
    <property type="component" value="Unassembled WGS sequence"/>
</dbReference>
<accession>A0A167WEM0</accession>
<dbReference type="Gene3D" id="3.50.50.100">
    <property type="match status" value="1"/>
</dbReference>
<dbReference type="PANTHER" id="PTHR43735">
    <property type="entry name" value="APOPTOSIS-INDUCING FACTOR 1"/>
    <property type="match status" value="1"/>
</dbReference>
<dbReference type="Pfam" id="PF07992">
    <property type="entry name" value="Pyr_redox_2"/>
    <property type="match status" value="1"/>
</dbReference>